<accession>A0AAV0W1Z3</accession>
<sequence length="92" mass="10272">MVDKLDVEFHRLWESSSSSASLPSMLCLTLESIETRSNYGKIALPSPYATNTKLLAAKKRSYTTAFAATDKSVSSCTLCCSMRCKLAKYFWE</sequence>
<comment type="caution">
    <text evidence="1">The sequence shown here is derived from an EMBL/GenBank/DDBJ whole genome shotgun (WGS) entry which is preliminary data.</text>
</comment>
<proteinExistence type="predicted"/>
<reference evidence="1 2" key="1">
    <citation type="submission" date="2023-01" db="EMBL/GenBank/DDBJ databases">
        <authorList>
            <person name="Whitehead M."/>
        </authorList>
    </citation>
    <scope>NUCLEOTIDE SEQUENCE [LARGE SCALE GENOMIC DNA]</scope>
</reference>
<evidence type="ECO:0000313" key="1">
    <source>
        <dbReference type="EMBL" id="CAI6349812.1"/>
    </source>
</evidence>
<name>A0AAV0W1Z3_9HEMI</name>
<dbReference type="Proteomes" id="UP001160148">
    <property type="component" value="Unassembled WGS sequence"/>
</dbReference>
<dbReference type="EMBL" id="CARXXK010000001">
    <property type="protein sequence ID" value="CAI6349812.1"/>
    <property type="molecule type" value="Genomic_DNA"/>
</dbReference>
<dbReference type="AlphaFoldDB" id="A0AAV0W1Z3"/>
<evidence type="ECO:0000313" key="2">
    <source>
        <dbReference type="Proteomes" id="UP001160148"/>
    </source>
</evidence>
<organism evidence="1 2">
    <name type="scientific">Macrosiphum euphorbiae</name>
    <name type="common">potato aphid</name>
    <dbReference type="NCBI Taxonomy" id="13131"/>
    <lineage>
        <taxon>Eukaryota</taxon>
        <taxon>Metazoa</taxon>
        <taxon>Ecdysozoa</taxon>
        <taxon>Arthropoda</taxon>
        <taxon>Hexapoda</taxon>
        <taxon>Insecta</taxon>
        <taxon>Pterygota</taxon>
        <taxon>Neoptera</taxon>
        <taxon>Paraneoptera</taxon>
        <taxon>Hemiptera</taxon>
        <taxon>Sternorrhyncha</taxon>
        <taxon>Aphidomorpha</taxon>
        <taxon>Aphidoidea</taxon>
        <taxon>Aphididae</taxon>
        <taxon>Macrosiphini</taxon>
        <taxon>Macrosiphum</taxon>
    </lineage>
</organism>
<gene>
    <name evidence="1" type="ORF">MEUPH1_LOCUS6334</name>
</gene>
<keyword evidence="2" id="KW-1185">Reference proteome</keyword>
<protein>
    <submittedName>
        <fullName evidence="1">Uncharacterized protein</fullName>
    </submittedName>
</protein>